<keyword evidence="5" id="KW-1185">Reference proteome</keyword>
<keyword evidence="1" id="KW-0472">Membrane</keyword>
<evidence type="ECO:0008006" key="6">
    <source>
        <dbReference type="Google" id="ProtNLM"/>
    </source>
</evidence>
<feature type="domain" description="Protein FecR C-terminal" evidence="3">
    <location>
        <begin position="306"/>
        <end position="371"/>
    </location>
</feature>
<comment type="caution">
    <text evidence="4">The sequence shown here is derived from an EMBL/GenBank/DDBJ whole genome shotgun (WGS) entry which is preliminary data.</text>
</comment>
<feature type="domain" description="FecR protein" evidence="2">
    <location>
        <begin position="169"/>
        <end position="263"/>
    </location>
</feature>
<evidence type="ECO:0000313" key="5">
    <source>
        <dbReference type="Proteomes" id="UP000245391"/>
    </source>
</evidence>
<dbReference type="GO" id="GO:0016989">
    <property type="term" value="F:sigma factor antagonist activity"/>
    <property type="evidence" value="ECO:0007669"/>
    <property type="project" value="TreeGrafter"/>
</dbReference>
<dbReference type="EMBL" id="QGNY01000003">
    <property type="protein sequence ID" value="PWS32207.1"/>
    <property type="molecule type" value="Genomic_DNA"/>
</dbReference>
<dbReference type="PANTHER" id="PTHR30273:SF2">
    <property type="entry name" value="PROTEIN FECR"/>
    <property type="match status" value="1"/>
</dbReference>
<sequence length="374" mass="41824">MDKAEFLLLLEKYENGKCTDAERELVELWYLDRIDQSQDIIVTSRELRRAKRLILDGVLNRRRRALLSSRAIPIAALVALSFLATYFLVHTKDIFESDGAKKNQLAIIPGGSHAYLTTAEGQQIVLDRKANGQITEFDGGRVRKTGNGIIIYELSQTASSHRSTTEVNTITTPRGGQYEVVLPDGSHAVLNAESKLTFPTRFDGSDRRVELEGEGYFEVAKNAAKPFYVVNRQQCLKVIGTHFNVSCYNSSPVVTTLVEGKVEISRPNFSQKTILHPGDQSITDNQGVRVHQVDTDDALAWKDGNFVFSQIELKQALTEIGRWYDLEVDYQSIPASTIEASMSRSVKIEKALSILGKASKLNLKIEGRRIICMK</sequence>
<evidence type="ECO:0000313" key="4">
    <source>
        <dbReference type="EMBL" id="PWS32207.1"/>
    </source>
</evidence>
<name>A0A317F2D8_9SPHI</name>
<organism evidence="4 5">
    <name type="scientific">Pedobacter paludis</name>
    <dbReference type="NCBI Taxonomy" id="2203212"/>
    <lineage>
        <taxon>Bacteria</taxon>
        <taxon>Pseudomonadati</taxon>
        <taxon>Bacteroidota</taxon>
        <taxon>Sphingobacteriia</taxon>
        <taxon>Sphingobacteriales</taxon>
        <taxon>Sphingobacteriaceae</taxon>
        <taxon>Pedobacter</taxon>
    </lineage>
</organism>
<dbReference type="Pfam" id="PF16344">
    <property type="entry name" value="FecR_C"/>
    <property type="match status" value="1"/>
</dbReference>
<dbReference type="PIRSF" id="PIRSF018266">
    <property type="entry name" value="FecR"/>
    <property type="match status" value="1"/>
</dbReference>
<reference evidence="5" key="1">
    <citation type="submission" date="2018-05" db="EMBL/GenBank/DDBJ databases">
        <title>Pedobacter paludis sp. nov., isolated from wetland soil.</title>
        <authorList>
            <person name="Zhang Y."/>
        </authorList>
    </citation>
    <scope>NUCLEOTIDE SEQUENCE [LARGE SCALE GENOMIC DNA]</scope>
    <source>
        <strain evidence="5">R-8</strain>
    </source>
</reference>
<dbReference type="PANTHER" id="PTHR30273">
    <property type="entry name" value="PERIPLASMIC SIGNAL SENSOR AND SIGMA FACTOR ACTIVATOR FECR-RELATED"/>
    <property type="match status" value="1"/>
</dbReference>
<feature type="transmembrane region" description="Helical" evidence="1">
    <location>
        <begin position="71"/>
        <end position="89"/>
    </location>
</feature>
<dbReference type="AlphaFoldDB" id="A0A317F2D8"/>
<keyword evidence="1" id="KW-0812">Transmembrane</keyword>
<dbReference type="InterPro" id="IPR032508">
    <property type="entry name" value="FecR_C"/>
</dbReference>
<dbReference type="InterPro" id="IPR006860">
    <property type="entry name" value="FecR"/>
</dbReference>
<dbReference type="Gene3D" id="2.60.120.1440">
    <property type="match status" value="1"/>
</dbReference>
<keyword evidence="1" id="KW-1133">Transmembrane helix</keyword>
<dbReference type="Proteomes" id="UP000245391">
    <property type="component" value="Unassembled WGS sequence"/>
</dbReference>
<gene>
    <name evidence="4" type="ORF">DF947_10585</name>
</gene>
<protein>
    <recommendedName>
        <fullName evidence="6">Anti-sigma factor</fullName>
    </recommendedName>
</protein>
<accession>A0A317F2D8</accession>
<proteinExistence type="predicted"/>
<evidence type="ECO:0000259" key="2">
    <source>
        <dbReference type="Pfam" id="PF04773"/>
    </source>
</evidence>
<dbReference type="InterPro" id="IPR012373">
    <property type="entry name" value="Ferrdict_sens_TM"/>
</dbReference>
<dbReference type="Pfam" id="PF04773">
    <property type="entry name" value="FecR"/>
    <property type="match status" value="1"/>
</dbReference>
<evidence type="ECO:0000259" key="3">
    <source>
        <dbReference type="Pfam" id="PF16344"/>
    </source>
</evidence>
<evidence type="ECO:0000256" key="1">
    <source>
        <dbReference type="SAM" id="Phobius"/>
    </source>
</evidence>
<dbReference type="OrthoDB" id="1099963at2"/>
<dbReference type="Gene3D" id="3.55.50.30">
    <property type="match status" value="1"/>
</dbReference>
<dbReference type="RefSeq" id="WP_109929654.1">
    <property type="nucleotide sequence ID" value="NZ_QGNY01000003.1"/>
</dbReference>